<dbReference type="GO" id="GO:0048015">
    <property type="term" value="P:phosphatidylinositol-mediated signaling"/>
    <property type="evidence" value="ECO:0007669"/>
    <property type="project" value="TreeGrafter"/>
</dbReference>
<dbReference type="InterPro" id="IPR015433">
    <property type="entry name" value="PI3/4_kinase"/>
</dbReference>
<dbReference type="EC" id="2.7.1.67" evidence="2"/>
<dbReference type="GO" id="GO:0030867">
    <property type="term" value="C:rough endoplasmic reticulum membrane"/>
    <property type="evidence" value="ECO:0007669"/>
    <property type="project" value="UniProtKB-SubCell"/>
</dbReference>
<evidence type="ECO:0000256" key="8">
    <source>
        <dbReference type="SAM" id="MobiDB-lite"/>
    </source>
</evidence>
<evidence type="ECO:0000256" key="4">
    <source>
        <dbReference type="ARBA" id="ARBA00022777"/>
    </source>
</evidence>
<dbReference type="SUPFAM" id="SSF56112">
    <property type="entry name" value="Protein kinase-like (PK-like)"/>
    <property type="match status" value="1"/>
</dbReference>
<evidence type="ECO:0000256" key="6">
    <source>
        <dbReference type="ARBA" id="ARBA00037860"/>
    </source>
</evidence>
<dbReference type="OrthoDB" id="10264149at2759"/>
<feature type="domain" description="PI3K/PI4K catalytic" evidence="9">
    <location>
        <begin position="558"/>
        <end position="835"/>
    </location>
</feature>
<name>A0A238BZJ0_9BILA</name>
<dbReference type="AlphaFoldDB" id="A0A238BZJ0"/>
<dbReference type="Pfam" id="PF21245">
    <property type="entry name" value="PI4KB-PIK1_PIK"/>
    <property type="match status" value="1"/>
</dbReference>
<dbReference type="InterPro" id="IPR018936">
    <property type="entry name" value="PI3/4_kinase_CS"/>
</dbReference>
<dbReference type="PANTHER" id="PTHR10048">
    <property type="entry name" value="PHOSPHATIDYLINOSITOL KINASE"/>
    <property type="match status" value="1"/>
</dbReference>
<dbReference type="Proteomes" id="UP000242913">
    <property type="component" value="Unassembled WGS sequence"/>
</dbReference>
<dbReference type="GO" id="GO:0005741">
    <property type="term" value="C:mitochondrial outer membrane"/>
    <property type="evidence" value="ECO:0007669"/>
    <property type="project" value="UniProtKB-SubCell"/>
</dbReference>
<dbReference type="CDD" id="cd05168">
    <property type="entry name" value="PI4Kc_III_beta"/>
    <property type="match status" value="1"/>
</dbReference>
<comment type="catalytic activity">
    <reaction evidence="5">
        <text>a 1,2-diacyl-sn-glycero-3-phospho-(1D-myo-inositol) + ATP = a 1,2-diacyl-sn-glycero-3-phospho-(1D-myo-inositol 4-phosphate) + ADP + H(+)</text>
        <dbReference type="Rhea" id="RHEA:19877"/>
        <dbReference type="ChEBI" id="CHEBI:15378"/>
        <dbReference type="ChEBI" id="CHEBI:30616"/>
        <dbReference type="ChEBI" id="CHEBI:57880"/>
        <dbReference type="ChEBI" id="CHEBI:58178"/>
        <dbReference type="ChEBI" id="CHEBI:456216"/>
        <dbReference type="EC" id="2.7.1.67"/>
    </reaction>
    <physiologicalReaction direction="left-to-right" evidence="5">
        <dbReference type="Rhea" id="RHEA:19878"/>
    </physiologicalReaction>
</comment>
<evidence type="ECO:0000256" key="7">
    <source>
        <dbReference type="ARBA" id="ARBA00039877"/>
    </source>
</evidence>
<dbReference type="PROSITE" id="PS00915">
    <property type="entry name" value="PI3_4_KINASE_1"/>
    <property type="match status" value="1"/>
</dbReference>
<keyword evidence="3" id="KW-0808">Transferase</keyword>
<protein>
    <recommendedName>
        <fullName evidence="7">Phosphatidylinositol 4-kinase beta</fullName>
        <ecNumber evidence="2">2.7.1.67</ecNumber>
    </recommendedName>
</protein>
<accession>A0A238BZJ0</accession>
<dbReference type="GO" id="GO:0046854">
    <property type="term" value="P:phosphatidylinositol phosphate biosynthetic process"/>
    <property type="evidence" value="ECO:0007669"/>
    <property type="project" value="InterPro"/>
</dbReference>
<feature type="non-terminal residue" evidence="10">
    <location>
        <position position="1"/>
    </location>
</feature>
<evidence type="ECO:0000256" key="2">
    <source>
        <dbReference type="ARBA" id="ARBA00012169"/>
    </source>
</evidence>
<gene>
    <name evidence="10" type="ORF">X798_02740</name>
</gene>
<dbReference type="EMBL" id="KZ269988">
    <property type="protein sequence ID" value="OZC10150.1"/>
    <property type="molecule type" value="Genomic_DNA"/>
</dbReference>
<evidence type="ECO:0000256" key="1">
    <source>
        <dbReference type="ARBA" id="ARBA00004450"/>
    </source>
</evidence>
<evidence type="ECO:0000256" key="5">
    <source>
        <dbReference type="ARBA" id="ARBA00036767"/>
    </source>
</evidence>
<dbReference type="Gene3D" id="1.10.1070.11">
    <property type="entry name" value="Phosphatidylinositol 3-/4-kinase, catalytic domain"/>
    <property type="match status" value="1"/>
</dbReference>
<dbReference type="InterPro" id="IPR011009">
    <property type="entry name" value="Kinase-like_dom_sf"/>
</dbReference>
<evidence type="ECO:0000313" key="10">
    <source>
        <dbReference type="EMBL" id="OZC10150.1"/>
    </source>
</evidence>
<feature type="compositionally biased region" description="Basic and acidic residues" evidence="8">
    <location>
        <begin position="103"/>
        <end position="126"/>
    </location>
</feature>
<reference evidence="10 11" key="1">
    <citation type="submission" date="2015-12" db="EMBL/GenBank/DDBJ databases">
        <title>Draft genome of the nematode, Onchocerca flexuosa.</title>
        <authorList>
            <person name="Mitreva M."/>
        </authorList>
    </citation>
    <scope>NUCLEOTIDE SEQUENCE [LARGE SCALE GENOMIC DNA]</scope>
    <source>
        <strain evidence="10">Red Deer</strain>
    </source>
</reference>
<feature type="region of interest" description="Disordered" evidence="8">
    <location>
        <begin position="103"/>
        <end position="128"/>
    </location>
</feature>
<dbReference type="FunFam" id="1.10.1070.11:FF:000016">
    <property type="entry name" value="PIK1p Phosphatidylinositol 4-kinase"/>
    <property type="match status" value="1"/>
</dbReference>
<dbReference type="Gene3D" id="3.30.1010.10">
    <property type="entry name" value="Phosphatidylinositol 3-kinase Catalytic Subunit, Chain A, domain 4"/>
    <property type="match status" value="1"/>
</dbReference>
<evidence type="ECO:0000259" key="9">
    <source>
        <dbReference type="PROSITE" id="PS50290"/>
    </source>
</evidence>
<evidence type="ECO:0000313" key="11">
    <source>
        <dbReference type="Proteomes" id="UP000242913"/>
    </source>
</evidence>
<organism evidence="10 11">
    <name type="scientific">Onchocerca flexuosa</name>
    <dbReference type="NCBI Taxonomy" id="387005"/>
    <lineage>
        <taxon>Eukaryota</taxon>
        <taxon>Metazoa</taxon>
        <taxon>Ecdysozoa</taxon>
        <taxon>Nematoda</taxon>
        <taxon>Chromadorea</taxon>
        <taxon>Rhabditida</taxon>
        <taxon>Spirurina</taxon>
        <taxon>Spiruromorpha</taxon>
        <taxon>Filarioidea</taxon>
        <taxon>Onchocercidae</taxon>
        <taxon>Onchocerca</taxon>
    </lineage>
</organism>
<dbReference type="InterPro" id="IPR057754">
    <property type="entry name" value="PI4-kinase_beta/PIK1_cat"/>
</dbReference>
<dbReference type="Pfam" id="PF00454">
    <property type="entry name" value="PI3_PI4_kinase"/>
    <property type="match status" value="1"/>
</dbReference>
<comment type="subcellular location">
    <subcellularLocation>
        <location evidence="1">Mitochondrion outer membrane</location>
        <topology evidence="1">Peripheral membrane protein</topology>
    </subcellularLocation>
    <subcellularLocation>
        <location evidence="6">Rough endoplasmic reticulum membrane</location>
        <topology evidence="6">Peripheral membrane protein</topology>
    </subcellularLocation>
</comment>
<dbReference type="InterPro" id="IPR049160">
    <property type="entry name" value="PI4KB-PIK1_PIK"/>
</dbReference>
<dbReference type="InterPro" id="IPR036940">
    <property type="entry name" value="PI3/4_kinase_cat_sf"/>
</dbReference>
<dbReference type="SMART" id="SM00146">
    <property type="entry name" value="PI3Kc"/>
    <property type="match status" value="1"/>
</dbReference>
<proteinExistence type="predicted"/>
<evidence type="ECO:0000256" key="3">
    <source>
        <dbReference type="ARBA" id="ARBA00022679"/>
    </source>
</evidence>
<dbReference type="PANTHER" id="PTHR10048:SF22">
    <property type="entry name" value="PHOSPHATIDYLINOSITOL 4-KINASE BETA"/>
    <property type="match status" value="1"/>
</dbReference>
<sequence length="850" mass="97215">TQPQRLSCNSLYSLCTNNVTRSPLAAVYSVDSFQKNMDSEDDVEVAVANKKSVSLESLNLGPRTAGDGADDEESLTGTITSGECIWQDNYEDDGDASRCGVSEKHAMEKQENPAEIHANPEKKDESVTEGNNVKNFSYFALTNRSWLLRLFESDLFDIRIAIQYLSSFKEAGVLNYLGNRLFDLSTEMVDFYIPQLIVLYINILEVAEVIHPYIVKRCRDSVEFSLECCWLLDAYGANTFRKFEQKSHGYRLRQSILNEFRERPYNLETTAMYFSPSAQRHSRAVSETTHYRIIDKTQYIIPKMQDNDEIITNKNIPGTKIFGDLTSGSAFDNGCSCFDNEQCKFDKENVINTECKCEALKIQPEQEFVKALMNIGNKLKIFTSKDERTRCLVDELCKINVNLPARVWLPLYAHSLKHIILRIPPLDGCILNSKDKAPYCLFVEVLEVSDIRQTKVPKRISDIEAAEYHRKSRDIFASVMKDTATESRKNSKEIRTKSNDPIFADMFLKRLSSTDIALESKEKRNTADIRKRFSLWAKDRKRQLHDTPDDPSASAMSEPWEDKVARIRHSSPYGCHPLWRLLPVIVKTGDDLRQELLAYQLLSVLRNIWIEEKVPLYLRPYKIVVCSPNSGMIEPILDASSLHQIKKNMIIRSPTFGAVQPALLTHFFETFGPPSSEAFLFAQQNFVRSCAGYSLACYFLQVKDRHNGNILLDSEGHLIHIDFGYILSISPKNLGFETSPFKLTQELVDVMGGVNSDMFGYYKILILKGLLATRKHYEQIVSIVEIMINGSQLPCFRGGSSTIRLLKDRFHMNYTEEQLRILVDAMVEQSRDSITTRLYDNYQYYSNGIL</sequence>
<dbReference type="InterPro" id="IPR000403">
    <property type="entry name" value="PI3/4_kinase_cat_dom"/>
</dbReference>
<keyword evidence="11" id="KW-1185">Reference proteome</keyword>
<keyword evidence="4" id="KW-0418">Kinase</keyword>
<dbReference type="GO" id="GO:0004430">
    <property type="term" value="F:1-phosphatidylinositol 4-kinase activity"/>
    <property type="evidence" value="ECO:0007669"/>
    <property type="project" value="UniProtKB-EC"/>
</dbReference>
<dbReference type="PROSITE" id="PS50290">
    <property type="entry name" value="PI3_4_KINASE_3"/>
    <property type="match status" value="1"/>
</dbReference>